<organism evidence="1">
    <name type="scientific">Rhipicephalus zambeziensis</name>
    <dbReference type="NCBI Taxonomy" id="60191"/>
    <lineage>
        <taxon>Eukaryota</taxon>
        <taxon>Metazoa</taxon>
        <taxon>Ecdysozoa</taxon>
        <taxon>Arthropoda</taxon>
        <taxon>Chelicerata</taxon>
        <taxon>Arachnida</taxon>
        <taxon>Acari</taxon>
        <taxon>Parasitiformes</taxon>
        <taxon>Ixodida</taxon>
        <taxon>Ixodoidea</taxon>
        <taxon>Ixodidae</taxon>
        <taxon>Rhipicephalinae</taxon>
        <taxon>Rhipicephalus</taxon>
        <taxon>Rhipicephalus</taxon>
    </lineage>
</organism>
<reference evidence="1" key="1">
    <citation type="journal article" date="2017" name="Parasit. Vectors">
        <title>Sialotranscriptomics of Rhipicephalus zambeziensis reveals intricate expression profiles of secretory proteins and suggests tight temporal transcriptional regulation during blood-feeding.</title>
        <authorList>
            <person name="de Castro M.H."/>
            <person name="de Klerk D."/>
            <person name="Pienaar R."/>
            <person name="Rees D.J.G."/>
            <person name="Mans B.J."/>
        </authorList>
    </citation>
    <scope>NUCLEOTIDE SEQUENCE</scope>
    <source>
        <tissue evidence="1">Salivary glands</tissue>
    </source>
</reference>
<protein>
    <submittedName>
        <fullName evidence="1">Uncharacterized protein</fullName>
    </submittedName>
</protein>
<evidence type="ECO:0000313" key="1">
    <source>
        <dbReference type="EMBL" id="MAA14486.1"/>
    </source>
</evidence>
<name>A0A224Y9Z5_9ACAR</name>
<dbReference type="AlphaFoldDB" id="A0A224Y9Z5"/>
<accession>A0A224Y9Z5</accession>
<dbReference type="EMBL" id="GFPF01003340">
    <property type="protein sequence ID" value="MAA14486.1"/>
    <property type="molecule type" value="Transcribed_RNA"/>
</dbReference>
<proteinExistence type="predicted"/>
<sequence length="97" mass="11275">MLIHQISISPDTYRKPQCKFGQHIACSTNYTKTTHAARHARLCHTHTLKAHHRELILLALYTIIPDSSMSADIWAPQIHWQNNIHAIIIYKDIHILF</sequence>